<evidence type="ECO:0000256" key="2">
    <source>
        <dbReference type="ARBA" id="ARBA00022679"/>
    </source>
</evidence>
<dbReference type="InterPro" id="IPR039657">
    <property type="entry name" value="Dimethylallyltransferase"/>
</dbReference>
<dbReference type="Proteomes" id="UP001168877">
    <property type="component" value="Unassembled WGS sequence"/>
</dbReference>
<dbReference type="InterPro" id="IPR027417">
    <property type="entry name" value="P-loop_NTPase"/>
</dbReference>
<dbReference type="PANTHER" id="PTHR11088">
    <property type="entry name" value="TRNA DIMETHYLALLYLTRANSFERASE"/>
    <property type="match status" value="1"/>
</dbReference>
<comment type="similarity">
    <text evidence="1">Belongs to the IPP transferase family.</text>
</comment>
<keyword evidence="3" id="KW-0203">Cytokinin biosynthesis</keyword>
<evidence type="ECO:0000313" key="7">
    <source>
        <dbReference type="Proteomes" id="UP001168877"/>
    </source>
</evidence>
<dbReference type="PANTHER" id="PTHR11088:SF74">
    <property type="entry name" value="ADENYLATE ISOPENTENYLTRANSFERASE 5, CHLOROPLASTIC"/>
    <property type="match status" value="1"/>
</dbReference>
<dbReference type="GO" id="GO:0005739">
    <property type="term" value="C:mitochondrion"/>
    <property type="evidence" value="ECO:0007669"/>
    <property type="project" value="TreeGrafter"/>
</dbReference>
<reference evidence="6" key="1">
    <citation type="journal article" date="2022" name="Plant J.">
        <title>Strategies of tolerance reflected in two North American maple genomes.</title>
        <authorList>
            <person name="McEvoy S.L."/>
            <person name="Sezen U.U."/>
            <person name="Trouern-Trend A."/>
            <person name="McMahon S.M."/>
            <person name="Schaberg P.G."/>
            <person name="Yang J."/>
            <person name="Wegrzyn J.L."/>
            <person name="Swenson N.G."/>
        </authorList>
    </citation>
    <scope>NUCLEOTIDE SEQUENCE</scope>
    <source>
        <strain evidence="6">NS2018</strain>
    </source>
</reference>
<keyword evidence="2" id="KW-0808">Transferase</keyword>
<keyword evidence="7" id="KW-1185">Reference proteome</keyword>
<evidence type="ECO:0000256" key="1">
    <source>
        <dbReference type="ARBA" id="ARBA00005842"/>
    </source>
</evidence>
<reference evidence="6" key="2">
    <citation type="submission" date="2023-06" db="EMBL/GenBank/DDBJ databases">
        <authorList>
            <person name="Swenson N.G."/>
            <person name="Wegrzyn J.L."/>
            <person name="Mcevoy S.L."/>
        </authorList>
    </citation>
    <scope>NUCLEOTIDE SEQUENCE</scope>
    <source>
        <strain evidence="6">NS2018</strain>
        <tissue evidence="6">Leaf</tissue>
    </source>
</reference>
<evidence type="ECO:0000256" key="3">
    <source>
        <dbReference type="ARBA" id="ARBA00022712"/>
    </source>
</evidence>
<dbReference type="Pfam" id="PF01715">
    <property type="entry name" value="IPPT"/>
    <property type="match status" value="1"/>
</dbReference>
<evidence type="ECO:0000256" key="4">
    <source>
        <dbReference type="ARBA" id="ARBA00022741"/>
    </source>
</evidence>
<protein>
    <submittedName>
        <fullName evidence="6">Uncharacterized protein</fullName>
    </submittedName>
</protein>
<dbReference type="EMBL" id="JAUESC010000003">
    <property type="protein sequence ID" value="KAK0601394.1"/>
    <property type="molecule type" value="Genomic_DNA"/>
</dbReference>
<organism evidence="6 7">
    <name type="scientific">Acer saccharum</name>
    <name type="common">Sugar maple</name>
    <dbReference type="NCBI Taxonomy" id="4024"/>
    <lineage>
        <taxon>Eukaryota</taxon>
        <taxon>Viridiplantae</taxon>
        <taxon>Streptophyta</taxon>
        <taxon>Embryophyta</taxon>
        <taxon>Tracheophyta</taxon>
        <taxon>Spermatophyta</taxon>
        <taxon>Magnoliopsida</taxon>
        <taxon>eudicotyledons</taxon>
        <taxon>Gunneridae</taxon>
        <taxon>Pentapetalae</taxon>
        <taxon>rosids</taxon>
        <taxon>malvids</taxon>
        <taxon>Sapindales</taxon>
        <taxon>Sapindaceae</taxon>
        <taxon>Hippocastanoideae</taxon>
        <taxon>Acereae</taxon>
        <taxon>Acer</taxon>
    </lineage>
</organism>
<keyword evidence="4" id="KW-0547">Nucleotide-binding</keyword>
<name>A0AA39T573_ACESA</name>
<comment type="caution">
    <text evidence="6">The sequence shown here is derived from an EMBL/GenBank/DDBJ whole genome shotgun (WGS) entry which is preliminary data.</text>
</comment>
<dbReference type="GO" id="GO:0009691">
    <property type="term" value="P:cytokinin biosynthetic process"/>
    <property type="evidence" value="ECO:0007669"/>
    <property type="project" value="UniProtKB-KW"/>
</dbReference>
<accession>A0AA39T573</accession>
<proteinExistence type="inferred from homology"/>
<dbReference type="GO" id="GO:0052381">
    <property type="term" value="F:tRNA dimethylallyltransferase activity"/>
    <property type="evidence" value="ECO:0007669"/>
    <property type="project" value="TreeGrafter"/>
</dbReference>
<evidence type="ECO:0000313" key="6">
    <source>
        <dbReference type="EMBL" id="KAK0601394.1"/>
    </source>
</evidence>
<sequence>MEFDQWKTGLPRARTCTAALETSMAVAKTTSCGMVVIGSYPCLVSADKPYSLSPDSPLISPPEIVNSDKIQVFKGLAIATNKVTEEECKGIPHHLLGVVEPGSNFTATDFRIHAAKAVESIVSRDRLPIIAGKRYDCCFLWVDVSLPVLYSFVSERVDRLVEMGLVDEVKEF</sequence>
<dbReference type="GO" id="GO:0006400">
    <property type="term" value="P:tRNA modification"/>
    <property type="evidence" value="ECO:0007669"/>
    <property type="project" value="TreeGrafter"/>
</dbReference>
<keyword evidence="5" id="KW-0067">ATP-binding</keyword>
<evidence type="ECO:0000256" key="5">
    <source>
        <dbReference type="ARBA" id="ARBA00022840"/>
    </source>
</evidence>
<dbReference type="Gene3D" id="3.40.50.300">
    <property type="entry name" value="P-loop containing nucleotide triphosphate hydrolases"/>
    <property type="match status" value="1"/>
</dbReference>
<dbReference type="AlphaFoldDB" id="A0AA39T573"/>
<dbReference type="GO" id="GO:0005524">
    <property type="term" value="F:ATP binding"/>
    <property type="evidence" value="ECO:0007669"/>
    <property type="project" value="UniProtKB-KW"/>
</dbReference>
<gene>
    <name evidence="6" type="ORF">LWI29_023853</name>
</gene>